<evidence type="ECO:0000313" key="2">
    <source>
        <dbReference type="Proteomes" id="UP001153332"/>
    </source>
</evidence>
<sequence length="251" mass="28758">MDRITRSQKRSRSETAEQAAAGRGILDLTPTGYTFTDEMWRTQTVKKPRYFNRSGGKNPFMKPTRPAPCYSLGDPNPRGPRTIAAHAEEEDLQLWASSSSIAEYEERKQAIIEEKRRDREVFMKSQGTFHKFPLLPPELRLWIWKMAMEEPIIVTLTVSNWRYSPRRPGARCGHRGIQIEDYFATAVLPPLMLVNHESHQIASASYKRAFCGINKKGGVLAAYPTRLIAQRRVYELVGEDDKELVQEFITG</sequence>
<protein>
    <submittedName>
        <fullName evidence="1">Uncharacterized protein</fullName>
    </submittedName>
</protein>
<reference evidence="1" key="1">
    <citation type="submission" date="2022-12" db="EMBL/GenBank/DDBJ databases">
        <title>Genome Sequence of Lasiodiplodia mahajangana.</title>
        <authorList>
            <person name="Buettner E."/>
        </authorList>
    </citation>
    <scope>NUCLEOTIDE SEQUENCE</scope>
    <source>
        <strain evidence="1">VT137</strain>
    </source>
</reference>
<dbReference type="Proteomes" id="UP001153332">
    <property type="component" value="Unassembled WGS sequence"/>
</dbReference>
<evidence type="ECO:0000313" key="1">
    <source>
        <dbReference type="EMBL" id="KAJ8133440.1"/>
    </source>
</evidence>
<keyword evidence="2" id="KW-1185">Reference proteome</keyword>
<comment type="caution">
    <text evidence="1">The sequence shown here is derived from an EMBL/GenBank/DDBJ whole genome shotgun (WGS) entry which is preliminary data.</text>
</comment>
<gene>
    <name evidence="1" type="ORF">O1611_g193</name>
</gene>
<proteinExistence type="predicted"/>
<name>A0ACC2K109_9PEZI</name>
<accession>A0ACC2K109</accession>
<organism evidence="1 2">
    <name type="scientific">Lasiodiplodia mahajangana</name>
    <dbReference type="NCBI Taxonomy" id="1108764"/>
    <lineage>
        <taxon>Eukaryota</taxon>
        <taxon>Fungi</taxon>
        <taxon>Dikarya</taxon>
        <taxon>Ascomycota</taxon>
        <taxon>Pezizomycotina</taxon>
        <taxon>Dothideomycetes</taxon>
        <taxon>Dothideomycetes incertae sedis</taxon>
        <taxon>Botryosphaeriales</taxon>
        <taxon>Botryosphaeriaceae</taxon>
        <taxon>Lasiodiplodia</taxon>
    </lineage>
</organism>
<dbReference type="EMBL" id="JAPUUL010000013">
    <property type="protein sequence ID" value="KAJ8133440.1"/>
    <property type="molecule type" value="Genomic_DNA"/>
</dbReference>